<keyword evidence="2" id="KW-1185">Reference proteome</keyword>
<accession>G6EB58</accession>
<reference evidence="1 2" key="1">
    <citation type="journal article" date="2012" name="J. Bacteriol.">
        <title>Genome sequence of benzo(a)pyrene-degrading bacterium Novosphingobium pentaromativorans US6-1.</title>
        <authorList>
            <person name="Luo Y.R."/>
            <person name="Kang S.G."/>
            <person name="Kim S.J."/>
            <person name="Kim M.R."/>
            <person name="Li N."/>
            <person name="Lee J.H."/>
            <person name="Kwon K.K."/>
        </authorList>
    </citation>
    <scope>NUCLEOTIDE SEQUENCE [LARGE SCALE GENOMIC DNA]</scope>
    <source>
        <strain evidence="1 2">US6-1</strain>
    </source>
</reference>
<evidence type="ECO:0000313" key="1">
    <source>
        <dbReference type="EMBL" id="EHJ61525.1"/>
    </source>
</evidence>
<sequence length="78" mass="7961">MLDQGDEGGASMLARDTAFLAASEDLLRAVAAKPNDPTKGYGGGGDSVRAGCAHAAMTKVMANHRKKLATDPSENTGN</sequence>
<gene>
    <name evidence="1" type="ORF">NSU_1579</name>
</gene>
<evidence type="ECO:0000313" key="2">
    <source>
        <dbReference type="Proteomes" id="UP000004030"/>
    </source>
</evidence>
<dbReference type="PATRIC" id="fig|1088721.7.peg.2761"/>
<dbReference type="KEGG" id="npn:JI59_12275"/>
<protein>
    <submittedName>
        <fullName evidence="1">Uncharacterized protein</fullName>
    </submittedName>
</protein>
<dbReference type="EMBL" id="AGFM01000018">
    <property type="protein sequence ID" value="EHJ61525.1"/>
    <property type="molecule type" value="Genomic_DNA"/>
</dbReference>
<proteinExistence type="predicted"/>
<dbReference type="Proteomes" id="UP000004030">
    <property type="component" value="Unassembled WGS sequence"/>
</dbReference>
<dbReference type="AlphaFoldDB" id="G6EB58"/>
<organism evidence="1 2">
    <name type="scientific">Novosphingobium pentaromativorans US6-1</name>
    <dbReference type="NCBI Taxonomy" id="1088721"/>
    <lineage>
        <taxon>Bacteria</taxon>
        <taxon>Pseudomonadati</taxon>
        <taxon>Pseudomonadota</taxon>
        <taxon>Alphaproteobacteria</taxon>
        <taxon>Sphingomonadales</taxon>
        <taxon>Sphingomonadaceae</taxon>
        <taxon>Novosphingobium</taxon>
    </lineage>
</organism>
<comment type="caution">
    <text evidence="1">The sequence shown here is derived from an EMBL/GenBank/DDBJ whole genome shotgun (WGS) entry which is preliminary data.</text>
</comment>
<name>G6EB58_9SPHN</name>